<dbReference type="AlphaFoldDB" id="A0A2P6S9S0"/>
<organism evidence="2 3">
    <name type="scientific">Rosa chinensis</name>
    <name type="common">China rose</name>
    <dbReference type="NCBI Taxonomy" id="74649"/>
    <lineage>
        <taxon>Eukaryota</taxon>
        <taxon>Viridiplantae</taxon>
        <taxon>Streptophyta</taxon>
        <taxon>Embryophyta</taxon>
        <taxon>Tracheophyta</taxon>
        <taxon>Spermatophyta</taxon>
        <taxon>Magnoliopsida</taxon>
        <taxon>eudicotyledons</taxon>
        <taxon>Gunneridae</taxon>
        <taxon>Pentapetalae</taxon>
        <taxon>rosids</taxon>
        <taxon>fabids</taxon>
        <taxon>Rosales</taxon>
        <taxon>Rosaceae</taxon>
        <taxon>Rosoideae</taxon>
        <taxon>Rosoideae incertae sedis</taxon>
        <taxon>Rosa</taxon>
    </lineage>
</organism>
<name>A0A2P6S9S0_ROSCH</name>
<gene>
    <name evidence="2" type="ORF">RchiOBHm_Chr1g0324141</name>
</gene>
<keyword evidence="1" id="KW-0472">Membrane</keyword>
<sequence>MQLYSWLYWPSCLRVLVFFGLIVVGGANMIEKAWHGDLVFHKHVLIPLSFCVFAFIR</sequence>
<dbReference type="Proteomes" id="UP000238479">
    <property type="component" value="Chromosome 1"/>
</dbReference>
<dbReference type="Gramene" id="PRQ55399">
    <property type="protein sequence ID" value="PRQ55399"/>
    <property type="gene ID" value="RchiOBHm_Chr1g0324141"/>
</dbReference>
<comment type="caution">
    <text evidence="2">The sequence shown here is derived from an EMBL/GenBank/DDBJ whole genome shotgun (WGS) entry which is preliminary data.</text>
</comment>
<feature type="transmembrane region" description="Helical" evidence="1">
    <location>
        <begin position="6"/>
        <end position="27"/>
    </location>
</feature>
<keyword evidence="3" id="KW-1185">Reference proteome</keyword>
<dbReference type="EMBL" id="PDCK01000039">
    <property type="protein sequence ID" value="PRQ55399.1"/>
    <property type="molecule type" value="Genomic_DNA"/>
</dbReference>
<evidence type="ECO:0000313" key="2">
    <source>
        <dbReference type="EMBL" id="PRQ55399.1"/>
    </source>
</evidence>
<keyword evidence="1" id="KW-1133">Transmembrane helix</keyword>
<keyword evidence="1" id="KW-0812">Transmembrane</keyword>
<reference evidence="2 3" key="1">
    <citation type="journal article" date="2018" name="Nat. Genet.">
        <title>The Rosa genome provides new insights in the design of modern roses.</title>
        <authorList>
            <person name="Bendahmane M."/>
        </authorList>
    </citation>
    <scope>NUCLEOTIDE SEQUENCE [LARGE SCALE GENOMIC DNA]</scope>
    <source>
        <strain evidence="3">cv. Old Blush</strain>
    </source>
</reference>
<proteinExistence type="predicted"/>
<evidence type="ECO:0000313" key="3">
    <source>
        <dbReference type="Proteomes" id="UP000238479"/>
    </source>
</evidence>
<accession>A0A2P6S9S0</accession>
<protein>
    <submittedName>
        <fullName evidence="2">Uncharacterized protein</fullName>
    </submittedName>
</protein>
<evidence type="ECO:0000256" key="1">
    <source>
        <dbReference type="SAM" id="Phobius"/>
    </source>
</evidence>
<feature type="transmembrane region" description="Helical" evidence="1">
    <location>
        <begin position="39"/>
        <end position="56"/>
    </location>
</feature>